<name>A0A2Z6LYR2_TRISU</name>
<accession>A0A2Z6LYR2</accession>
<feature type="region of interest" description="Disordered" evidence="1">
    <location>
        <begin position="17"/>
        <end position="46"/>
    </location>
</feature>
<protein>
    <submittedName>
        <fullName evidence="2">Uncharacterized protein</fullName>
    </submittedName>
</protein>
<evidence type="ECO:0000313" key="3">
    <source>
        <dbReference type="Proteomes" id="UP000242715"/>
    </source>
</evidence>
<reference evidence="3" key="1">
    <citation type="journal article" date="2017" name="Front. Plant Sci.">
        <title>Climate Clever Clovers: New Paradigm to Reduce the Environmental Footprint of Ruminants by Breeding Low Methanogenic Forages Utilizing Haplotype Variation.</title>
        <authorList>
            <person name="Kaur P."/>
            <person name="Appels R."/>
            <person name="Bayer P.E."/>
            <person name="Keeble-Gagnere G."/>
            <person name="Wang J."/>
            <person name="Hirakawa H."/>
            <person name="Shirasawa K."/>
            <person name="Vercoe P."/>
            <person name="Stefanova K."/>
            <person name="Durmic Z."/>
            <person name="Nichols P."/>
            <person name="Revell C."/>
            <person name="Isobe S.N."/>
            <person name="Edwards D."/>
            <person name="Erskine W."/>
        </authorList>
    </citation>
    <scope>NUCLEOTIDE SEQUENCE [LARGE SCALE GENOMIC DNA]</scope>
    <source>
        <strain evidence="3">cv. Daliak</strain>
    </source>
</reference>
<evidence type="ECO:0000313" key="2">
    <source>
        <dbReference type="EMBL" id="GAU22693.1"/>
    </source>
</evidence>
<sequence>MSPYFQENYRATENLKPSSATYDAGSTTLVDPLTPSKGGETASMTPFKLKTMSDHQFIH</sequence>
<dbReference type="AlphaFoldDB" id="A0A2Z6LYR2"/>
<evidence type="ECO:0000256" key="1">
    <source>
        <dbReference type="SAM" id="MobiDB-lite"/>
    </source>
</evidence>
<proteinExistence type="predicted"/>
<gene>
    <name evidence="2" type="ORF">TSUD_235150</name>
</gene>
<keyword evidence="3" id="KW-1185">Reference proteome</keyword>
<organism evidence="2 3">
    <name type="scientific">Trifolium subterraneum</name>
    <name type="common">Subterranean clover</name>
    <dbReference type="NCBI Taxonomy" id="3900"/>
    <lineage>
        <taxon>Eukaryota</taxon>
        <taxon>Viridiplantae</taxon>
        <taxon>Streptophyta</taxon>
        <taxon>Embryophyta</taxon>
        <taxon>Tracheophyta</taxon>
        <taxon>Spermatophyta</taxon>
        <taxon>Magnoliopsida</taxon>
        <taxon>eudicotyledons</taxon>
        <taxon>Gunneridae</taxon>
        <taxon>Pentapetalae</taxon>
        <taxon>rosids</taxon>
        <taxon>fabids</taxon>
        <taxon>Fabales</taxon>
        <taxon>Fabaceae</taxon>
        <taxon>Papilionoideae</taxon>
        <taxon>50 kb inversion clade</taxon>
        <taxon>NPAAA clade</taxon>
        <taxon>Hologalegina</taxon>
        <taxon>IRL clade</taxon>
        <taxon>Trifolieae</taxon>
        <taxon>Trifolium</taxon>
    </lineage>
</organism>
<dbReference type="Proteomes" id="UP000242715">
    <property type="component" value="Unassembled WGS sequence"/>
</dbReference>
<dbReference type="EMBL" id="DF973251">
    <property type="protein sequence ID" value="GAU22693.1"/>
    <property type="molecule type" value="Genomic_DNA"/>
</dbReference>
<feature type="compositionally biased region" description="Polar residues" evidence="1">
    <location>
        <begin position="17"/>
        <end position="29"/>
    </location>
</feature>